<evidence type="ECO:0000313" key="2">
    <source>
        <dbReference type="Proteomes" id="UP000805193"/>
    </source>
</evidence>
<dbReference type="Proteomes" id="UP000805193">
    <property type="component" value="Unassembled WGS sequence"/>
</dbReference>
<proteinExistence type="predicted"/>
<organism evidence="1 2">
    <name type="scientific">Ixodes persulcatus</name>
    <name type="common">Taiga tick</name>
    <dbReference type="NCBI Taxonomy" id="34615"/>
    <lineage>
        <taxon>Eukaryota</taxon>
        <taxon>Metazoa</taxon>
        <taxon>Ecdysozoa</taxon>
        <taxon>Arthropoda</taxon>
        <taxon>Chelicerata</taxon>
        <taxon>Arachnida</taxon>
        <taxon>Acari</taxon>
        <taxon>Parasitiformes</taxon>
        <taxon>Ixodida</taxon>
        <taxon>Ixodoidea</taxon>
        <taxon>Ixodidae</taxon>
        <taxon>Ixodinae</taxon>
        <taxon>Ixodes</taxon>
    </lineage>
</organism>
<accession>A0AC60NSH8</accession>
<dbReference type="EMBL" id="JABSTQ010011558">
    <property type="protein sequence ID" value="KAG0410066.1"/>
    <property type="molecule type" value="Genomic_DNA"/>
</dbReference>
<sequence length="101" mass="11833">MRPCGPPPHFKRSPDEDLEEWMLLYERPDLHDPEDVEELLTGVRTDERDLSDNEACNIRHHRNNYSRETLEVRVAVVVMRIQDRGPTHVGQCARCVHPPRP</sequence>
<protein>
    <submittedName>
        <fullName evidence="1">Uncharacterized protein</fullName>
    </submittedName>
</protein>
<gene>
    <name evidence="1" type="ORF">HPB47_012820</name>
</gene>
<comment type="caution">
    <text evidence="1">The sequence shown here is derived from an EMBL/GenBank/DDBJ whole genome shotgun (WGS) entry which is preliminary data.</text>
</comment>
<name>A0AC60NSH8_IXOPE</name>
<evidence type="ECO:0000313" key="1">
    <source>
        <dbReference type="EMBL" id="KAG0410066.1"/>
    </source>
</evidence>
<reference evidence="1 2" key="1">
    <citation type="journal article" date="2020" name="Cell">
        <title>Large-Scale Comparative Analyses of Tick Genomes Elucidate Their Genetic Diversity and Vector Capacities.</title>
        <authorList>
            <consortium name="Tick Genome and Microbiome Consortium (TIGMIC)"/>
            <person name="Jia N."/>
            <person name="Wang J."/>
            <person name="Shi W."/>
            <person name="Du L."/>
            <person name="Sun Y."/>
            <person name="Zhan W."/>
            <person name="Jiang J.F."/>
            <person name="Wang Q."/>
            <person name="Zhang B."/>
            <person name="Ji P."/>
            <person name="Bell-Sakyi L."/>
            <person name="Cui X.M."/>
            <person name="Yuan T.T."/>
            <person name="Jiang B.G."/>
            <person name="Yang W.F."/>
            <person name="Lam T.T."/>
            <person name="Chang Q.C."/>
            <person name="Ding S.J."/>
            <person name="Wang X.J."/>
            <person name="Zhu J.G."/>
            <person name="Ruan X.D."/>
            <person name="Zhao L."/>
            <person name="Wei J.T."/>
            <person name="Ye R.Z."/>
            <person name="Que T.C."/>
            <person name="Du C.H."/>
            <person name="Zhou Y.H."/>
            <person name="Cheng J.X."/>
            <person name="Dai P.F."/>
            <person name="Guo W.B."/>
            <person name="Han X.H."/>
            <person name="Huang E.J."/>
            <person name="Li L.F."/>
            <person name="Wei W."/>
            <person name="Gao Y.C."/>
            <person name="Liu J.Z."/>
            <person name="Shao H.Z."/>
            <person name="Wang X."/>
            <person name="Wang C.C."/>
            <person name="Yang T.C."/>
            <person name="Huo Q.B."/>
            <person name="Li W."/>
            <person name="Chen H.Y."/>
            <person name="Chen S.E."/>
            <person name="Zhou L.G."/>
            <person name="Ni X.B."/>
            <person name="Tian J.H."/>
            <person name="Sheng Y."/>
            <person name="Liu T."/>
            <person name="Pan Y.S."/>
            <person name="Xia L.Y."/>
            <person name="Li J."/>
            <person name="Zhao F."/>
            <person name="Cao W.C."/>
        </authorList>
    </citation>
    <scope>NUCLEOTIDE SEQUENCE [LARGE SCALE GENOMIC DNA]</scope>
    <source>
        <strain evidence="1">Iper-2018</strain>
    </source>
</reference>
<keyword evidence="2" id="KW-1185">Reference proteome</keyword>